<dbReference type="SMART" id="SM00710">
    <property type="entry name" value="PbH1"/>
    <property type="match status" value="12"/>
</dbReference>
<keyword evidence="5" id="KW-0472">Membrane</keyword>
<dbReference type="InterPro" id="IPR028994">
    <property type="entry name" value="Integrin_alpha_N"/>
</dbReference>
<dbReference type="InterPro" id="IPR039808">
    <property type="entry name" value="Cadherin"/>
</dbReference>
<dbReference type="Gene3D" id="2.40.128.340">
    <property type="match status" value="1"/>
</dbReference>
<dbReference type="PROSITE" id="PS00232">
    <property type="entry name" value="CADHERIN_1"/>
    <property type="match status" value="2"/>
</dbReference>
<dbReference type="InterPro" id="IPR006626">
    <property type="entry name" value="PbH1"/>
</dbReference>
<dbReference type="GO" id="GO:0005509">
    <property type="term" value="F:calcium ion binding"/>
    <property type="evidence" value="ECO:0007669"/>
    <property type="project" value="InterPro"/>
</dbReference>
<feature type="domain" description="Cadherin" evidence="6">
    <location>
        <begin position="1016"/>
        <end position="1115"/>
    </location>
</feature>
<keyword evidence="2" id="KW-0732">Signal</keyword>
<dbReference type="InterPro" id="IPR018247">
    <property type="entry name" value="EF_Hand_1_Ca_BS"/>
</dbReference>
<feature type="domain" description="Cadherin" evidence="6">
    <location>
        <begin position="1541"/>
        <end position="1643"/>
    </location>
</feature>
<dbReference type="Pfam" id="PF13517">
    <property type="entry name" value="FG-GAP_3"/>
    <property type="match status" value="2"/>
</dbReference>
<dbReference type="InterPro" id="IPR015919">
    <property type="entry name" value="Cadherin-like_sf"/>
</dbReference>
<dbReference type="SUPFAM" id="SSF69318">
    <property type="entry name" value="Integrin alpha N-terminal domain"/>
    <property type="match status" value="2"/>
</dbReference>
<dbReference type="InterPro" id="IPR002105">
    <property type="entry name" value="Dockerin_1_rpt"/>
</dbReference>
<dbReference type="SMART" id="SM00112">
    <property type="entry name" value="CA"/>
    <property type="match status" value="8"/>
</dbReference>
<keyword evidence="9" id="KW-1185">Reference proteome</keyword>
<dbReference type="PANTHER" id="PTHR24027:SF438">
    <property type="entry name" value="CADHERIN 23"/>
    <property type="match status" value="1"/>
</dbReference>
<dbReference type="PROSITE" id="PS00018">
    <property type="entry name" value="EF_HAND_1"/>
    <property type="match status" value="2"/>
</dbReference>
<dbReference type="SUPFAM" id="SSF49313">
    <property type="entry name" value="Cadherin-like"/>
    <property type="match status" value="8"/>
</dbReference>
<dbReference type="GO" id="GO:0045296">
    <property type="term" value="F:cadherin binding"/>
    <property type="evidence" value="ECO:0007669"/>
    <property type="project" value="TreeGrafter"/>
</dbReference>
<dbReference type="GO" id="GO:0007156">
    <property type="term" value="P:homophilic cell adhesion via plasma membrane adhesion molecules"/>
    <property type="evidence" value="ECO:0007669"/>
    <property type="project" value="InterPro"/>
</dbReference>
<dbReference type="InterPro" id="IPR016134">
    <property type="entry name" value="Dockerin_dom"/>
</dbReference>
<name>A0A5C1ABN5_9BACT</name>
<dbReference type="EMBL" id="CP042425">
    <property type="protein sequence ID" value="QEL16789.1"/>
    <property type="molecule type" value="Genomic_DNA"/>
</dbReference>
<dbReference type="OrthoDB" id="9804931at2"/>
<dbReference type="InterPro" id="IPR020894">
    <property type="entry name" value="Cadherin_CS"/>
</dbReference>
<dbReference type="CDD" id="cd11304">
    <property type="entry name" value="Cadherin_repeat"/>
    <property type="match status" value="8"/>
</dbReference>
<keyword evidence="3" id="KW-0677">Repeat</keyword>
<dbReference type="Pfam" id="PF00404">
    <property type="entry name" value="Dockerin_1"/>
    <property type="match status" value="1"/>
</dbReference>
<evidence type="ECO:0000259" key="7">
    <source>
        <dbReference type="PROSITE" id="PS51766"/>
    </source>
</evidence>
<proteinExistence type="predicted"/>
<organism evidence="8 9">
    <name type="scientific">Limnoglobus roseus</name>
    <dbReference type="NCBI Taxonomy" id="2598579"/>
    <lineage>
        <taxon>Bacteria</taxon>
        <taxon>Pseudomonadati</taxon>
        <taxon>Planctomycetota</taxon>
        <taxon>Planctomycetia</taxon>
        <taxon>Gemmatales</taxon>
        <taxon>Gemmataceae</taxon>
        <taxon>Limnoglobus</taxon>
    </lineage>
</organism>
<comment type="subcellular location">
    <subcellularLocation>
        <location evidence="1">Membrane</location>
    </subcellularLocation>
</comment>
<feature type="domain" description="Dockerin" evidence="7">
    <location>
        <begin position="2709"/>
        <end position="2766"/>
    </location>
</feature>
<evidence type="ECO:0000256" key="5">
    <source>
        <dbReference type="ARBA" id="ARBA00023136"/>
    </source>
</evidence>
<dbReference type="GO" id="GO:0004553">
    <property type="term" value="F:hydrolase activity, hydrolyzing O-glycosyl compounds"/>
    <property type="evidence" value="ECO:0007669"/>
    <property type="project" value="InterPro"/>
</dbReference>
<feature type="domain" description="Cadherin" evidence="6">
    <location>
        <begin position="1439"/>
        <end position="1536"/>
    </location>
</feature>
<dbReference type="SUPFAM" id="SSF63446">
    <property type="entry name" value="Type I dockerin domain"/>
    <property type="match status" value="1"/>
</dbReference>
<feature type="domain" description="Cadherin" evidence="6">
    <location>
        <begin position="1344"/>
        <end position="1430"/>
    </location>
</feature>
<evidence type="ECO:0000256" key="4">
    <source>
        <dbReference type="ARBA" id="ARBA00022837"/>
    </source>
</evidence>
<feature type="domain" description="Cadherin" evidence="6">
    <location>
        <begin position="1126"/>
        <end position="1222"/>
    </location>
</feature>
<dbReference type="PANTHER" id="PTHR24027">
    <property type="entry name" value="CADHERIN-23"/>
    <property type="match status" value="1"/>
</dbReference>
<dbReference type="Pfam" id="PF00028">
    <property type="entry name" value="Cadherin"/>
    <property type="match status" value="8"/>
</dbReference>
<evidence type="ECO:0000313" key="9">
    <source>
        <dbReference type="Proteomes" id="UP000324974"/>
    </source>
</evidence>
<sequence length="2766" mass="281480">MSVSRWLKSARAAVSPQTVARPVPVGKLFELRTYLEALEDRCLPTVYLVTNTADSGTGSFRQAILSANTNPGTDTINFNIGTGIKTIAPITALPTITGPVTIDGTTQPGYAGTPLIELSGASAGTTSNGLMVTAGTSTVRGLSIDRFAHDGVLLTGTAAAGNAVVGSYLGLTPAGAAAANGFHGVSVESGAKNNVIGTNGDNNADLAERNVISGNAMNGVFIDGAGTTGNRVAGNYIGLNPAGTSAIGNGGDGVSVGDGASSNFVGTNGDGSANDAGEGNVISGNTGSGVRLFNPNTNANRVAANLIGLNATGTAGVGNGYDGVSIHAGASFNYVGTNGDGTSDKLERNVISGSKLFSGIAVFDAATAGNVIAGDYIGLNAAGTQAIANNQFGINLFASTHDNRIGTNGDTKSDQLERNVISGNVIHGVQLSDAGTTGNVVAGNYVGLNAAGTDAVPNGQTGVFVVQGANGNRIGTDGNGTADDDERNVISGNVGTGVQFYLTGASGNAVYGNYIGLNAAGTKSVANGSGVYLSGGAAQNAIGGAGAKRNVISGNAFNGVTLTDAGTTGNVVAGNYIGLNANGTDAVPNVSNNVRISDGAAGNTIGGSFLDGTGNVISGVDGDAIYISGTGTDNTTITGNYIGTDKTGTKAVPNVGDAVLVIGSAGTKVGGSVAGQGNVLSGNAAYGVQLGHSATNTKVQGNVIGLGTDGVALPNGFAGVVVSDAGTTGTIIGGVATTPGQGAGNVIGGNTGAGVYILSGASATTVQGNLIGLSTNGTAARPNGGAGVLISSGAHDNAVGGAANGAGNVIGGNTGDGVRITGAGTTANTIAGNFIGTDASGRTLGDGGNGVVVDTGATNNVLGGATTDTNTALGNAIANNLRGIYLNASAGSGNTIRFNRVTGNGGQNNVVNATNDPSPPNLSLVFAGSPTNVFGSLQGVANTSYKVDYYTVDAAGGASAYRETFTYTADAAGVVHIATTLSMPLAVGGSITAIATRVDTNGSSGLAAAATAVTASVNLSNSTVPENQPAGTIVGNLSIAGQNSGDPFLYNLTQATADNRAFKINGSQLSTAAVLNYEARPSYTITVQATDPAGSYSFLQRITITVTDLNDAPVITSDGGGDSANVSVNENETRVTTVHADDEDLGTVVAYSVIGGVDANFFSINPTTGVLSFVNAPDFENPADGDHDNVYEVVVQASDGQLTDAETILVSVADVNDNPPVIYDDGSGDDYVVVDVPENSTVVTTISATDADVNSVLTYSITGGADQDLFAINPVTGVVTFRTPPNFERPADADGDNNYQVLVTVSDGRFTDSEYVYANVYDVNEPPVIDTPSQFTPPENQAFVATIEATDEDDPTLTYAITGGEDAAQFQLDGTTGVLSFVSPPDHERPADANGDNIYHVTVQVSDGQNTTTQALTVTVIDENDNPPVIISNGGGTATVAVPENTTGVTTVVATDADSNPQLRYSITGGNDAARFTIDPIFGTLAFATAPDFESPTDANGDHVYEVFVQVSDGTYTDDQFLSVGVTNVVDVAPVITSNGGGPTATLSVPENTAAVTTITATDADAGHPAVTFSITGGSDASLFTLDPTTGVLQFRTPPDFEHPTDADHDNRYDVVVKAMAGSLSTTQALAVRVTDVNEPPRITSGNTFTLPENKTAVGTVTATDPDAGGEVLFAIVGGADAAQFAIDATTGLLAFRTAPDFEHPADANHDNVYEVSVQASDGSLRDSQNMTVIVTNVTGPTADFTLVNFIPPNGIVPPRTAFFNISFSKPVLGASSTSNYELRRAGADGLLGTADDIVVPVGPYSYPPSTGPTTSLAQIYLPTTPLSGDVYRLTVKDAITDAAGNALDGARTGDPGSDFVYDFVVTATAATNFKGTQPVPPSGFVGHPTYSIAVDLNNDGYDDVVSLVSSNLNTPSGYLISLCVSMNNFGDLAHVVIFDTGYYNSNNLAVGDFDGDGKIDLGVFDGNGILIFHGTGTGSFSGTTETPLPGLGYVYSLAVGDLNNDGLLDLAFTGFDSSNYSVINTWINAGQNHFVHELTHSVGDHFTRISLVDYNRDGKLDLIDFHPGLGSIEVLYGTGDGLIAGETTFNALQGYAYSTDGPLLSTDFNGDGIPDFVLSNAGYPYSQNNFVEFLIYRNALGTFSPTIVNLNDALIIYHVALGDFNGDGKSDVAVFYTSKTTSAYALTVLTGNGDGTFNVGQTVPLTDTFFSQITYQNTATALTTVNINRDGRLDLLLTDTYTNGYFDNDFYALISVQPSTPITSLQSPGGYIFSLVNSGAGAGQIAQVSTNAFNGLNRLQLNGISYAPVDLSSMTDSGQTLVTGKQNVAGVTVSRQITVPSTGGQDFTRTVDSYTNSLSSFPITLTVHVVGNLASDASTTVFAVAPDGSWYGTDDGKGGLATIHYIHGPSGIRPTSEDVIGDNIEWTYVLTILPGQTIKLATFTIVAADRDAAVAAANALVLPNGFGGQAGAFLSRADLGSLANFYYNRPPTDVTLSATSIPENRPAGTVVGTLAGVDPDANEAFTYALVAGDGSTDNGSFTIDGNQLKTAAAFDFEVKSNYAIRVRVTDAAGVSFTRVFTVSVVNLPGPTVTGIRGYYGNGRSIDLLTTTRKVLPWSITAIEVTFSAPVTAQAASLSLPYSITPVIISGVTGSGTNTIRWTFLNGLTTVNSPLILSAAGGNAIVSVSGQEPIAGNGVTDGTQYTRTLKVLQGDFDDNGVVNATDAALVYKVIGTAYNAFADVDGDGDVDMDDFNLVRNRIGRSL</sequence>
<dbReference type="Proteomes" id="UP000324974">
    <property type="component" value="Chromosome"/>
</dbReference>
<evidence type="ECO:0000259" key="6">
    <source>
        <dbReference type="PROSITE" id="PS50268"/>
    </source>
</evidence>
<dbReference type="Gene3D" id="2.60.40.60">
    <property type="entry name" value="Cadherins"/>
    <property type="match status" value="8"/>
</dbReference>
<dbReference type="PROSITE" id="PS51766">
    <property type="entry name" value="DOCKERIN"/>
    <property type="match status" value="1"/>
</dbReference>
<evidence type="ECO:0000313" key="8">
    <source>
        <dbReference type="EMBL" id="QEL16789.1"/>
    </source>
</evidence>
<dbReference type="PROSITE" id="PS50268">
    <property type="entry name" value="CADHERIN_2"/>
    <property type="match status" value="8"/>
</dbReference>
<evidence type="ECO:0000256" key="1">
    <source>
        <dbReference type="ARBA" id="ARBA00004370"/>
    </source>
</evidence>
<dbReference type="KEGG" id="lrs:PX52LOC_03762"/>
<dbReference type="GO" id="GO:0000272">
    <property type="term" value="P:polysaccharide catabolic process"/>
    <property type="evidence" value="ECO:0007669"/>
    <property type="project" value="InterPro"/>
</dbReference>
<feature type="domain" description="Cadherin" evidence="6">
    <location>
        <begin position="1656"/>
        <end position="1743"/>
    </location>
</feature>
<dbReference type="InterPro" id="IPR036439">
    <property type="entry name" value="Dockerin_dom_sf"/>
</dbReference>
<evidence type="ECO:0000256" key="2">
    <source>
        <dbReference type="ARBA" id="ARBA00022729"/>
    </source>
</evidence>
<accession>A0A5C1ABN5</accession>
<dbReference type="GO" id="GO:0016342">
    <property type="term" value="C:catenin complex"/>
    <property type="evidence" value="ECO:0007669"/>
    <property type="project" value="TreeGrafter"/>
</dbReference>
<dbReference type="InterPro" id="IPR002126">
    <property type="entry name" value="Cadherin-like_dom"/>
</dbReference>
<protein>
    <submittedName>
        <fullName evidence="8">Putative beta-solenoid-type carbohydrate-active enzyme</fullName>
    </submittedName>
</protein>
<feature type="domain" description="Cadherin" evidence="6">
    <location>
        <begin position="2494"/>
        <end position="2593"/>
    </location>
</feature>
<keyword evidence="4" id="KW-0106">Calcium</keyword>
<reference evidence="9" key="1">
    <citation type="submission" date="2019-08" db="EMBL/GenBank/DDBJ databases">
        <title>Limnoglobus roseus gen. nov., sp. nov., a novel freshwater planctomycete with a giant genome from the family Gemmataceae.</title>
        <authorList>
            <person name="Kulichevskaya I.S."/>
            <person name="Naumoff D.G."/>
            <person name="Miroshnikov K."/>
            <person name="Ivanova A."/>
            <person name="Philippov D.A."/>
            <person name="Hakobyan A."/>
            <person name="Rijpstra I.C."/>
            <person name="Sinninghe Damste J.S."/>
            <person name="Liesack W."/>
            <person name="Dedysh S.N."/>
        </authorList>
    </citation>
    <scope>NUCLEOTIDE SEQUENCE [LARGE SCALE GENOMIC DNA]</scope>
    <source>
        <strain evidence="9">PX52</strain>
    </source>
</reference>
<dbReference type="PRINTS" id="PR00205">
    <property type="entry name" value="CADHERIN"/>
</dbReference>
<dbReference type="GO" id="GO:0008013">
    <property type="term" value="F:beta-catenin binding"/>
    <property type="evidence" value="ECO:0007669"/>
    <property type="project" value="TreeGrafter"/>
</dbReference>
<dbReference type="GO" id="GO:0016477">
    <property type="term" value="P:cell migration"/>
    <property type="evidence" value="ECO:0007669"/>
    <property type="project" value="TreeGrafter"/>
</dbReference>
<evidence type="ECO:0000256" key="3">
    <source>
        <dbReference type="ARBA" id="ARBA00022737"/>
    </source>
</evidence>
<gene>
    <name evidence="8" type="ORF">PX52LOC_03762</name>
</gene>
<feature type="domain" description="Cadherin" evidence="6">
    <location>
        <begin position="1234"/>
        <end position="1329"/>
    </location>
</feature>
<dbReference type="InterPro" id="IPR013517">
    <property type="entry name" value="FG-GAP"/>
</dbReference>
<dbReference type="Gene3D" id="1.10.1330.10">
    <property type="entry name" value="Dockerin domain"/>
    <property type="match status" value="1"/>
</dbReference>